<evidence type="ECO:0000256" key="5">
    <source>
        <dbReference type="ARBA" id="ARBA00022912"/>
    </source>
</evidence>
<evidence type="ECO:0000256" key="6">
    <source>
        <dbReference type="ARBA" id="ARBA00023211"/>
    </source>
</evidence>
<feature type="domain" description="Serine/threonine specific protein phosphatases" evidence="9">
    <location>
        <begin position="110"/>
        <end position="278"/>
    </location>
</feature>
<dbReference type="GO" id="GO:0005634">
    <property type="term" value="C:nucleus"/>
    <property type="evidence" value="ECO:0007669"/>
    <property type="project" value="TreeGrafter"/>
</dbReference>
<comment type="catalytic activity">
    <reaction evidence="7">
        <text>O-phospho-L-seryl-[protein] + H2O = L-seryl-[protein] + phosphate</text>
        <dbReference type="Rhea" id="RHEA:20629"/>
        <dbReference type="Rhea" id="RHEA-COMP:9863"/>
        <dbReference type="Rhea" id="RHEA-COMP:11604"/>
        <dbReference type="ChEBI" id="CHEBI:15377"/>
        <dbReference type="ChEBI" id="CHEBI:29999"/>
        <dbReference type="ChEBI" id="CHEBI:43474"/>
        <dbReference type="ChEBI" id="CHEBI:83421"/>
        <dbReference type="EC" id="3.1.3.16"/>
    </reaction>
</comment>
<evidence type="ECO:0000256" key="7">
    <source>
        <dbReference type="ARBA" id="ARBA00047761"/>
    </source>
</evidence>
<accession>A0A146K7T4</accession>
<feature type="non-terminal residue" evidence="10">
    <location>
        <position position="283"/>
    </location>
</feature>
<proteinExistence type="predicted"/>
<keyword evidence="4" id="KW-0378">Hydrolase</keyword>
<dbReference type="SMART" id="SM00156">
    <property type="entry name" value="PP2Ac"/>
    <property type="match status" value="1"/>
</dbReference>
<keyword evidence="3" id="KW-0479">Metal-binding</keyword>
<dbReference type="PANTHER" id="PTHR11668">
    <property type="entry name" value="SERINE/THREONINE PROTEIN PHOSPHATASE"/>
    <property type="match status" value="1"/>
</dbReference>
<evidence type="ECO:0000256" key="1">
    <source>
        <dbReference type="ARBA" id="ARBA00001936"/>
    </source>
</evidence>
<protein>
    <recommendedName>
        <fullName evidence="2">protein-serine/threonine phosphatase</fullName>
        <ecNumber evidence="2">3.1.3.16</ecNumber>
    </recommendedName>
</protein>
<dbReference type="SUPFAM" id="SSF56300">
    <property type="entry name" value="Metallo-dependent phosphatases"/>
    <property type="match status" value="1"/>
</dbReference>
<evidence type="ECO:0000256" key="8">
    <source>
        <dbReference type="ARBA" id="ARBA00048336"/>
    </source>
</evidence>
<sequence length="283" mass="32762">QFLNLFQVLPIACEITYQSEDDLSNSKWQSESEPSVLMSKQSSTQITKLLMSDYATQKLPNLTEKQFTHPLYFYSRIEPQSQKPQNSFQSQKSITFQLSSDFKPSVQFEFHEFTQLDFCNKSTNEYPNFANFNQSDSIYCQDPSILSQSQTNFHQKNYKILAMHGGISPKLQKIDQIDLEFRAQNDFQDGIACDLLWADPDNRTDEFAPNNRGISYVFGHKAAKRFMDDNQVDVIIRAHQMIEGVQKQLRDKVITVWSASNYEQRMGNKGGILMFEAGYIYAR</sequence>
<evidence type="ECO:0000256" key="4">
    <source>
        <dbReference type="ARBA" id="ARBA00022801"/>
    </source>
</evidence>
<reference evidence="10" key="1">
    <citation type="submission" date="2015-07" db="EMBL/GenBank/DDBJ databases">
        <title>Adaptation to a free-living lifestyle via gene acquisitions in the diplomonad Trepomonas sp. PC1.</title>
        <authorList>
            <person name="Xu F."/>
            <person name="Jerlstrom-Hultqvist J."/>
            <person name="Kolisko M."/>
            <person name="Simpson A.G.B."/>
            <person name="Roger A.J."/>
            <person name="Svard S.G."/>
            <person name="Andersson J.O."/>
        </authorList>
    </citation>
    <scope>NUCLEOTIDE SEQUENCE</scope>
    <source>
        <strain evidence="10">PC1</strain>
    </source>
</reference>
<dbReference type="Pfam" id="PF00149">
    <property type="entry name" value="Metallophos"/>
    <property type="match status" value="1"/>
</dbReference>
<dbReference type="InterPro" id="IPR006186">
    <property type="entry name" value="Ser/Thr-sp_prot-phosphatase"/>
</dbReference>
<evidence type="ECO:0000256" key="3">
    <source>
        <dbReference type="ARBA" id="ARBA00022723"/>
    </source>
</evidence>
<dbReference type="GO" id="GO:0046872">
    <property type="term" value="F:metal ion binding"/>
    <property type="evidence" value="ECO:0007669"/>
    <property type="project" value="UniProtKB-KW"/>
</dbReference>
<evidence type="ECO:0000259" key="9">
    <source>
        <dbReference type="SMART" id="SM00156"/>
    </source>
</evidence>
<gene>
    <name evidence="10" type="ORF">TPC1_15008</name>
</gene>
<dbReference type="PANTHER" id="PTHR11668:SF300">
    <property type="entry name" value="SERINE_THREONINE-PROTEIN PHOSPHATASE"/>
    <property type="match status" value="1"/>
</dbReference>
<dbReference type="PRINTS" id="PR00114">
    <property type="entry name" value="STPHPHTASE"/>
</dbReference>
<dbReference type="EC" id="3.1.3.16" evidence="2"/>
<dbReference type="InterPro" id="IPR050341">
    <property type="entry name" value="PP1_catalytic_subunit"/>
</dbReference>
<organism evidence="10">
    <name type="scientific">Trepomonas sp. PC1</name>
    <dbReference type="NCBI Taxonomy" id="1076344"/>
    <lineage>
        <taxon>Eukaryota</taxon>
        <taxon>Metamonada</taxon>
        <taxon>Diplomonadida</taxon>
        <taxon>Hexamitidae</taxon>
        <taxon>Hexamitinae</taxon>
        <taxon>Trepomonas</taxon>
    </lineage>
</organism>
<evidence type="ECO:0000313" key="10">
    <source>
        <dbReference type="EMBL" id="JAP92900.1"/>
    </source>
</evidence>
<dbReference type="EMBL" id="GDID01003706">
    <property type="protein sequence ID" value="JAP92900.1"/>
    <property type="molecule type" value="Transcribed_RNA"/>
</dbReference>
<feature type="non-terminal residue" evidence="10">
    <location>
        <position position="1"/>
    </location>
</feature>
<name>A0A146K7T4_9EUKA</name>
<dbReference type="CDD" id="cd00144">
    <property type="entry name" value="MPP_PPP_family"/>
    <property type="match status" value="1"/>
</dbReference>
<dbReference type="InterPro" id="IPR029052">
    <property type="entry name" value="Metallo-depent_PP-like"/>
</dbReference>
<dbReference type="GO" id="GO:0005737">
    <property type="term" value="C:cytoplasm"/>
    <property type="evidence" value="ECO:0007669"/>
    <property type="project" value="TreeGrafter"/>
</dbReference>
<keyword evidence="5" id="KW-0904">Protein phosphatase</keyword>
<dbReference type="InterPro" id="IPR004843">
    <property type="entry name" value="Calcineurin-like_PHP"/>
</dbReference>
<dbReference type="AlphaFoldDB" id="A0A146K7T4"/>
<dbReference type="GO" id="GO:0004722">
    <property type="term" value="F:protein serine/threonine phosphatase activity"/>
    <property type="evidence" value="ECO:0007669"/>
    <property type="project" value="UniProtKB-EC"/>
</dbReference>
<dbReference type="Gene3D" id="3.60.21.10">
    <property type="match status" value="1"/>
</dbReference>
<evidence type="ECO:0000256" key="2">
    <source>
        <dbReference type="ARBA" id="ARBA00013081"/>
    </source>
</evidence>
<comment type="cofactor">
    <cofactor evidence="1">
        <name>Mn(2+)</name>
        <dbReference type="ChEBI" id="CHEBI:29035"/>
    </cofactor>
</comment>
<keyword evidence="6" id="KW-0464">Manganese</keyword>
<comment type="catalytic activity">
    <reaction evidence="8">
        <text>O-phospho-L-threonyl-[protein] + H2O = L-threonyl-[protein] + phosphate</text>
        <dbReference type="Rhea" id="RHEA:47004"/>
        <dbReference type="Rhea" id="RHEA-COMP:11060"/>
        <dbReference type="Rhea" id="RHEA-COMP:11605"/>
        <dbReference type="ChEBI" id="CHEBI:15377"/>
        <dbReference type="ChEBI" id="CHEBI:30013"/>
        <dbReference type="ChEBI" id="CHEBI:43474"/>
        <dbReference type="ChEBI" id="CHEBI:61977"/>
        <dbReference type="EC" id="3.1.3.16"/>
    </reaction>
</comment>